<protein>
    <submittedName>
        <fullName evidence="2">Uncharacterized protein</fullName>
    </submittedName>
</protein>
<dbReference type="AlphaFoldDB" id="A0A4Y2EI00"/>
<organism evidence="2 3">
    <name type="scientific">Araneus ventricosus</name>
    <name type="common">Orbweaver spider</name>
    <name type="synonym">Epeira ventricosa</name>
    <dbReference type="NCBI Taxonomy" id="182803"/>
    <lineage>
        <taxon>Eukaryota</taxon>
        <taxon>Metazoa</taxon>
        <taxon>Ecdysozoa</taxon>
        <taxon>Arthropoda</taxon>
        <taxon>Chelicerata</taxon>
        <taxon>Arachnida</taxon>
        <taxon>Araneae</taxon>
        <taxon>Araneomorphae</taxon>
        <taxon>Entelegynae</taxon>
        <taxon>Araneoidea</taxon>
        <taxon>Araneidae</taxon>
        <taxon>Araneus</taxon>
    </lineage>
</organism>
<accession>A0A4Y2EI00</accession>
<keyword evidence="3" id="KW-1185">Reference proteome</keyword>
<dbReference type="OrthoDB" id="6775274at2759"/>
<dbReference type="EMBL" id="BGPR01092573">
    <property type="protein sequence ID" value="GBM27692.1"/>
    <property type="molecule type" value="Genomic_DNA"/>
</dbReference>
<gene>
    <name evidence="2" type="ORF">AVEN_130132_1</name>
    <name evidence="1" type="ORF">AVEN_74512_1</name>
</gene>
<comment type="caution">
    <text evidence="2">The sequence shown here is derived from an EMBL/GenBank/DDBJ whole genome shotgun (WGS) entry which is preliminary data.</text>
</comment>
<evidence type="ECO:0000313" key="3">
    <source>
        <dbReference type="Proteomes" id="UP000499080"/>
    </source>
</evidence>
<dbReference type="EMBL" id="BGPR01092578">
    <property type="protein sequence ID" value="GBM27708.1"/>
    <property type="molecule type" value="Genomic_DNA"/>
</dbReference>
<name>A0A4Y2EI00_ARAVE</name>
<proteinExistence type="predicted"/>
<evidence type="ECO:0000313" key="1">
    <source>
        <dbReference type="EMBL" id="GBM27692.1"/>
    </source>
</evidence>
<dbReference type="Proteomes" id="UP000499080">
    <property type="component" value="Unassembled WGS sequence"/>
</dbReference>
<evidence type="ECO:0000313" key="2">
    <source>
        <dbReference type="EMBL" id="GBM27708.1"/>
    </source>
</evidence>
<reference evidence="2 3" key="1">
    <citation type="journal article" date="2019" name="Sci. Rep.">
        <title>Orb-weaving spider Araneus ventricosus genome elucidates the spidroin gene catalogue.</title>
        <authorList>
            <person name="Kono N."/>
            <person name="Nakamura H."/>
            <person name="Ohtoshi R."/>
            <person name="Moran D.A.P."/>
            <person name="Shinohara A."/>
            <person name="Yoshida Y."/>
            <person name="Fujiwara M."/>
            <person name="Mori M."/>
            <person name="Tomita M."/>
            <person name="Arakawa K."/>
        </authorList>
    </citation>
    <scope>NUCLEOTIDE SEQUENCE [LARGE SCALE GENOMIC DNA]</scope>
</reference>
<sequence>MVIQAGKSITSCPQLVSVPLTRLETMLSSYLPFPAYLKRFHLSASDQCSCGGTGTTLHYATECALTMSWHMRKPITPAGDQVIGEYGTK</sequence>